<proteinExistence type="predicted"/>
<dbReference type="EMBL" id="JAATEO010000017">
    <property type="protein sequence ID" value="NJP33642.1"/>
    <property type="molecule type" value="Genomic_DNA"/>
</dbReference>
<comment type="caution">
    <text evidence="1">The sequence shown here is derived from an EMBL/GenBank/DDBJ whole genome shotgun (WGS) entry which is preliminary data.</text>
</comment>
<evidence type="ECO:0000313" key="1">
    <source>
        <dbReference type="EMBL" id="NJP33642.1"/>
    </source>
</evidence>
<dbReference type="Gene3D" id="1.20.1290.10">
    <property type="entry name" value="AhpD-like"/>
    <property type="match status" value="1"/>
</dbReference>
<reference evidence="1 2" key="1">
    <citation type="submission" date="2020-03" db="EMBL/GenBank/DDBJ databases">
        <title>WGS of actinomycetes isolated from Thailand.</title>
        <authorList>
            <person name="Thawai C."/>
        </authorList>
    </citation>
    <scope>NUCLEOTIDE SEQUENCE [LARGE SCALE GENOMIC DNA]</scope>
    <source>
        <strain evidence="1 2">HSS6-12</strain>
    </source>
</reference>
<accession>A0ABX0Z702</accession>
<gene>
    <name evidence="1" type="ORF">HCJ94_17045</name>
</gene>
<organism evidence="1 2">
    <name type="scientific">Micromonospora thermarum</name>
    <dbReference type="NCBI Taxonomy" id="2720024"/>
    <lineage>
        <taxon>Bacteria</taxon>
        <taxon>Bacillati</taxon>
        <taxon>Actinomycetota</taxon>
        <taxon>Actinomycetes</taxon>
        <taxon>Micromonosporales</taxon>
        <taxon>Micromonosporaceae</taxon>
        <taxon>Micromonospora</taxon>
    </lineage>
</organism>
<dbReference type="RefSeq" id="WP_168002008.1">
    <property type="nucleotide sequence ID" value="NZ_JAATEO010000017.1"/>
</dbReference>
<dbReference type="Proteomes" id="UP000783871">
    <property type="component" value="Unassembled WGS sequence"/>
</dbReference>
<keyword evidence="2" id="KW-1185">Reference proteome</keyword>
<name>A0ABX0Z702_9ACTN</name>
<evidence type="ECO:0000313" key="2">
    <source>
        <dbReference type="Proteomes" id="UP000783871"/>
    </source>
</evidence>
<dbReference type="SUPFAM" id="SSF69118">
    <property type="entry name" value="AhpD-like"/>
    <property type="match status" value="1"/>
</dbReference>
<protein>
    <submittedName>
        <fullName evidence="1">Carboxymuconolactone decarboxylase</fullName>
    </submittedName>
</protein>
<sequence>MVAGRVVSSVVQRQVRYVRPVPAPEAAGVVGAVYAQAAEEQRIVSPPVLLHSPAPPVLAAYWMLMREPLLAAGRAGRLAKEAVAAAVSVANICPYCADMHSTGMYDLSDAGDAEAIVADRVEQVRDDAVRQVAGWARSAHLADLPGAADAPFEEADRPELVGVLVSFHYLTRMVNVFLANFLLPPGLGPAARRRLKQGISRLLRPTLREPYPPGRSLPLLPPADLPADARWAAGNPTVAAAVARSYAAFEAAGERALTPAVRDLLLRRLDDWRGEETGVSRQWCEDLVADLPAADRAAGRLALLTALASYQVDEEVVDEFRTHHPDDRSLVEAAGWASFVAARRVGSHHLPRTRLARR</sequence>
<dbReference type="InterPro" id="IPR029032">
    <property type="entry name" value="AhpD-like"/>
</dbReference>